<organism evidence="1 2">
    <name type="scientific">Arachnia propionica</name>
    <dbReference type="NCBI Taxonomy" id="1750"/>
    <lineage>
        <taxon>Bacteria</taxon>
        <taxon>Bacillati</taxon>
        <taxon>Actinomycetota</taxon>
        <taxon>Actinomycetes</taxon>
        <taxon>Propionibacteriales</taxon>
        <taxon>Propionibacteriaceae</taxon>
        <taxon>Arachnia</taxon>
    </lineage>
</organism>
<comment type="caution">
    <text evidence="1">The sequence shown here is derived from an EMBL/GenBank/DDBJ whole genome shotgun (WGS) entry which is preliminary data.</text>
</comment>
<dbReference type="OrthoDB" id="3611744at2"/>
<dbReference type="InterPro" id="IPR014985">
    <property type="entry name" value="WbqC"/>
</dbReference>
<dbReference type="EMBL" id="RQYT01000024">
    <property type="protein sequence ID" value="RRD49030.1"/>
    <property type="molecule type" value="Genomic_DNA"/>
</dbReference>
<accession>A0A3P1WUF4</accession>
<evidence type="ECO:0000313" key="2">
    <source>
        <dbReference type="Proteomes" id="UP000280935"/>
    </source>
</evidence>
<protein>
    <submittedName>
        <fullName evidence="1">Uncharacterized protein</fullName>
    </submittedName>
</protein>
<dbReference type="AlphaFoldDB" id="A0A3P1WUF4"/>
<sequence length="236" mass="26246">MGRGLRVDSDRAVIVTIHQPNFAPWTGYFDKMTKADVFVLLDTVPFTKGGYQNRVRIKGSDGPQWLTIPIQKKGKFGQLTNEVETNELLPWRENHVKTLQTLYGRCPGHEAASTLLSAVYANPSTNLADLCIDLITRLRDHYGIDTKLVRSSELRANGSSSQLLVDIVAQLGGTTYLSGPSGRTYLDEQLFRDRGVGVKYHSFTPVPYPQPHGDFIGGLSMIDHLACGASPWWNRN</sequence>
<gene>
    <name evidence="1" type="ORF">EII35_10035</name>
</gene>
<dbReference type="Pfam" id="PF08889">
    <property type="entry name" value="WbqC"/>
    <property type="match status" value="1"/>
</dbReference>
<evidence type="ECO:0000313" key="1">
    <source>
        <dbReference type="EMBL" id="RRD49030.1"/>
    </source>
</evidence>
<reference evidence="1 2" key="1">
    <citation type="submission" date="2018-11" db="EMBL/GenBank/DDBJ databases">
        <title>Genomes From Bacteria Associated with the Canine Oral Cavity: a Test Case for Automated Genome-Based Taxonomic Assignment.</title>
        <authorList>
            <person name="Coil D.A."/>
            <person name="Jospin G."/>
            <person name="Darling A.E."/>
            <person name="Wallis C."/>
            <person name="Davis I.J."/>
            <person name="Harris S."/>
            <person name="Eisen J.A."/>
            <person name="Holcombe L.J."/>
            <person name="O'Flynn C."/>
        </authorList>
    </citation>
    <scope>NUCLEOTIDE SEQUENCE [LARGE SCALE GENOMIC DNA]</scope>
    <source>
        <strain evidence="1 2">OH2822_COT-296</strain>
    </source>
</reference>
<dbReference type="Proteomes" id="UP000280935">
    <property type="component" value="Unassembled WGS sequence"/>
</dbReference>
<proteinExistence type="predicted"/>
<name>A0A3P1WUF4_9ACTN</name>